<dbReference type="AlphaFoldDB" id="A0A974DMV9"/>
<evidence type="ECO:0000313" key="1">
    <source>
        <dbReference type="EMBL" id="OCT94889.1"/>
    </source>
</evidence>
<evidence type="ECO:0000313" key="2">
    <source>
        <dbReference type="Proteomes" id="UP000694892"/>
    </source>
</evidence>
<dbReference type="Proteomes" id="UP000694892">
    <property type="component" value="Chromosome 2L"/>
</dbReference>
<gene>
    <name evidence="1" type="ORF">XELAEV_18012572mg</name>
</gene>
<protein>
    <submittedName>
        <fullName evidence="1">Uncharacterized protein</fullName>
    </submittedName>
</protein>
<organism evidence="1 2">
    <name type="scientific">Xenopus laevis</name>
    <name type="common">African clawed frog</name>
    <dbReference type="NCBI Taxonomy" id="8355"/>
    <lineage>
        <taxon>Eukaryota</taxon>
        <taxon>Metazoa</taxon>
        <taxon>Chordata</taxon>
        <taxon>Craniata</taxon>
        <taxon>Vertebrata</taxon>
        <taxon>Euteleostomi</taxon>
        <taxon>Amphibia</taxon>
        <taxon>Batrachia</taxon>
        <taxon>Anura</taxon>
        <taxon>Pipoidea</taxon>
        <taxon>Pipidae</taxon>
        <taxon>Xenopodinae</taxon>
        <taxon>Xenopus</taxon>
        <taxon>Xenopus</taxon>
    </lineage>
</organism>
<reference evidence="2" key="1">
    <citation type="journal article" date="2016" name="Nature">
        <title>Genome evolution in the allotetraploid frog Xenopus laevis.</title>
        <authorList>
            <person name="Session A.M."/>
            <person name="Uno Y."/>
            <person name="Kwon T."/>
            <person name="Chapman J.A."/>
            <person name="Toyoda A."/>
            <person name="Takahashi S."/>
            <person name="Fukui A."/>
            <person name="Hikosaka A."/>
            <person name="Suzuki A."/>
            <person name="Kondo M."/>
            <person name="van Heeringen S.J."/>
            <person name="Quigley I."/>
            <person name="Heinz S."/>
            <person name="Ogino H."/>
            <person name="Ochi H."/>
            <person name="Hellsten U."/>
            <person name="Lyons J.B."/>
            <person name="Simakov O."/>
            <person name="Putnam N."/>
            <person name="Stites J."/>
            <person name="Kuroki Y."/>
            <person name="Tanaka T."/>
            <person name="Michiue T."/>
            <person name="Watanabe M."/>
            <person name="Bogdanovic O."/>
            <person name="Lister R."/>
            <person name="Georgiou G."/>
            <person name="Paranjpe S.S."/>
            <person name="van Kruijsbergen I."/>
            <person name="Shu S."/>
            <person name="Carlson J."/>
            <person name="Kinoshita T."/>
            <person name="Ohta Y."/>
            <person name="Mawaribuchi S."/>
            <person name="Jenkins J."/>
            <person name="Grimwood J."/>
            <person name="Schmutz J."/>
            <person name="Mitros T."/>
            <person name="Mozaffari S.V."/>
            <person name="Suzuki Y."/>
            <person name="Haramoto Y."/>
            <person name="Yamamoto T.S."/>
            <person name="Takagi C."/>
            <person name="Heald R."/>
            <person name="Miller K."/>
            <person name="Haudenschild C."/>
            <person name="Kitzman J."/>
            <person name="Nakayama T."/>
            <person name="Izutsu Y."/>
            <person name="Robert J."/>
            <person name="Fortriede J."/>
            <person name="Burns K."/>
            <person name="Lotay V."/>
            <person name="Karimi K."/>
            <person name="Yasuoka Y."/>
            <person name="Dichmann D.S."/>
            <person name="Flajnik M.F."/>
            <person name="Houston D.W."/>
            <person name="Shendure J."/>
            <person name="DuPasquier L."/>
            <person name="Vize P.D."/>
            <person name="Zorn A.M."/>
            <person name="Ito M."/>
            <person name="Marcotte E.M."/>
            <person name="Wallingford J.B."/>
            <person name="Ito Y."/>
            <person name="Asashima M."/>
            <person name="Ueno N."/>
            <person name="Matsuda Y."/>
            <person name="Veenstra G.J."/>
            <person name="Fujiyama A."/>
            <person name="Harland R.M."/>
            <person name="Taira M."/>
            <person name="Rokhsar D.S."/>
        </authorList>
    </citation>
    <scope>NUCLEOTIDE SEQUENCE [LARGE SCALE GENOMIC DNA]</scope>
    <source>
        <strain evidence="2">J</strain>
    </source>
</reference>
<sequence>MASYKYIWKKVLPRFCHQAQMVALLFSYLATSDFNSYILPVKFPYIEKFSLSFHILAFYTCIPYMPKMENY</sequence>
<accession>A0A974DMV9</accession>
<dbReference type="EMBL" id="CM004468">
    <property type="protein sequence ID" value="OCT94889.1"/>
    <property type="molecule type" value="Genomic_DNA"/>
</dbReference>
<proteinExistence type="predicted"/>
<name>A0A974DMV9_XENLA</name>